<organism evidence="2 3">
    <name type="scientific">Bacteroides thetaiotaomicron</name>
    <dbReference type="NCBI Taxonomy" id="818"/>
    <lineage>
        <taxon>Bacteria</taxon>
        <taxon>Pseudomonadati</taxon>
        <taxon>Bacteroidota</taxon>
        <taxon>Bacteroidia</taxon>
        <taxon>Bacteroidales</taxon>
        <taxon>Bacteroidaceae</taxon>
        <taxon>Bacteroides</taxon>
    </lineage>
</organism>
<dbReference type="Pfam" id="PF04230">
    <property type="entry name" value="PS_pyruv_trans"/>
    <property type="match status" value="1"/>
</dbReference>
<name>A0AAW4ZGC9_BACT4</name>
<dbReference type="AlphaFoldDB" id="A0AAW4ZGC9"/>
<comment type="caution">
    <text evidence="2">The sequence shown here is derived from an EMBL/GenBank/DDBJ whole genome shotgun (WGS) entry which is preliminary data.</text>
</comment>
<keyword evidence="2" id="KW-0808">Transferase</keyword>
<dbReference type="GO" id="GO:0016740">
    <property type="term" value="F:transferase activity"/>
    <property type="evidence" value="ECO:0007669"/>
    <property type="project" value="UniProtKB-KW"/>
</dbReference>
<accession>A0AAW4ZGC9</accession>
<evidence type="ECO:0000313" key="3">
    <source>
        <dbReference type="Proteomes" id="UP001200544"/>
    </source>
</evidence>
<evidence type="ECO:0000259" key="1">
    <source>
        <dbReference type="Pfam" id="PF04230"/>
    </source>
</evidence>
<proteinExistence type="predicted"/>
<dbReference type="Proteomes" id="UP001200544">
    <property type="component" value="Unassembled WGS sequence"/>
</dbReference>
<dbReference type="InterPro" id="IPR007345">
    <property type="entry name" value="Polysacch_pyruvyl_Trfase"/>
</dbReference>
<reference evidence="2" key="1">
    <citation type="submission" date="2021-07" db="EMBL/GenBank/DDBJ databases">
        <title>Comparative genomics of Bacteroides fragilis group isolates reveals species-dependent resistance mechanisms and validates clinical tools for resistance prediction.</title>
        <authorList>
            <person name="Wallace M.J."/>
            <person name="Jean S."/>
            <person name="Wallace M.A."/>
            <person name="Carey-Ann B.D."/>
            <person name="Dantas G."/>
        </authorList>
    </citation>
    <scope>NUCLEOTIDE SEQUENCE</scope>
    <source>
        <strain evidence="2">BJH_160</strain>
    </source>
</reference>
<dbReference type="RefSeq" id="WP_195381220.1">
    <property type="nucleotide sequence ID" value="NZ_JADMRY010000029.1"/>
</dbReference>
<evidence type="ECO:0000313" key="2">
    <source>
        <dbReference type="EMBL" id="MCE9241037.1"/>
    </source>
</evidence>
<sequence>MKINIITCHDVYNYGASLQAYALMTYLSTKGHDTAIIDYKPDYLSHHYEFGYVDEKNRYYPLCQKYKLIKFLYSLRLIPITYATWRRIKPFNTFKKDRLLCTKCYSSLQSLQNDPPIADLYIAGSDQIWNCNLPNGKDAAFFLNFGTPKRRISYAASFAMEFIPEQYIDMLNDYLQNLDNISVRESSAVQLLDNIGIKSKLVVDPVYLLSRQQWSDFAGEKTFIDGKYILVYNLNHSNSAAIKEEAVKLSKIYGLKIIAIDSSFKCNFSNKNMHNAGPVEFVNLIKHASFMVTDSFHGMSFSLIMHRPFSVWHKHSDSSRIHDLLKDIGADSCINNSITNFDLQWDSVDERLYSKVKDSESFLDYNIAIVQAYE</sequence>
<protein>
    <submittedName>
        <fullName evidence="2">Polysaccharide pyruvyl transferase family protein</fullName>
    </submittedName>
</protein>
<dbReference type="EMBL" id="JAHYQA010000040">
    <property type="protein sequence ID" value="MCE9241037.1"/>
    <property type="molecule type" value="Genomic_DNA"/>
</dbReference>
<gene>
    <name evidence="2" type="ORF">K0H07_28350</name>
</gene>
<feature type="domain" description="Polysaccharide pyruvyl transferase" evidence="1">
    <location>
        <begin position="13"/>
        <end position="309"/>
    </location>
</feature>